<organism evidence="2 3">
    <name type="scientific">Gelidibacter algens</name>
    <dbReference type="NCBI Taxonomy" id="49280"/>
    <lineage>
        <taxon>Bacteria</taxon>
        <taxon>Pseudomonadati</taxon>
        <taxon>Bacteroidota</taxon>
        <taxon>Flavobacteriia</taxon>
        <taxon>Flavobacteriales</taxon>
        <taxon>Flavobacteriaceae</taxon>
        <taxon>Gelidibacter</taxon>
    </lineage>
</organism>
<accession>A0A327SGR7</accession>
<keyword evidence="3" id="KW-1185">Reference proteome</keyword>
<comment type="caution">
    <text evidence="2">The sequence shown here is derived from an EMBL/GenBank/DDBJ whole genome shotgun (WGS) entry which is preliminary data.</text>
</comment>
<feature type="transmembrane region" description="Helical" evidence="1">
    <location>
        <begin position="33"/>
        <end position="58"/>
    </location>
</feature>
<dbReference type="AlphaFoldDB" id="A0A327SGR7"/>
<dbReference type="Proteomes" id="UP000248987">
    <property type="component" value="Unassembled WGS sequence"/>
</dbReference>
<proteinExistence type="predicted"/>
<keyword evidence="1" id="KW-0472">Membrane</keyword>
<evidence type="ECO:0000313" key="3">
    <source>
        <dbReference type="Proteomes" id="UP000248987"/>
    </source>
</evidence>
<evidence type="ECO:0000313" key="2">
    <source>
        <dbReference type="EMBL" id="RAJ28021.1"/>
    </source>
</evidence>
<reference evidence="2 3" key="1">
    <citation type="submission" date="2018-06" db="EMBL/GenBank/DDBJ databases">
        <title>Genomic Encyclopedia of Archaeal and Bacterial Type Strains, Phase II (KMG-II): from individual species to whole genera.</title>
        <authorList>
            <person name="Goeker M."/>
        </authorList>
    </citation>
    <scope>NUCLEOTIDE SEQUENCE [LARGE SCALE GENOMIC DNA]</scope>
    <source>
        <strain evidence="2 3">DSM 12408</strain>
    </source>
</reference>
<gene>
    <name evidence="2" type="ORF">LX77_00596</name>
</gene>
<keyword evidence="1" id="KW-1133">Transmembrane helix</keyword>
<name>A0A327SGR7_9FLAO</name>
<dbReference type="EMBL" id="QLLQ01000001">
    <property type="protein sequence ID" value="RAJ28021.1"/>
    <property type="molecule type" value="Genomic_DNA"/>
</dbReference>
<protein>
    <submittedName>
        <fullName evidence="2">Uncharacterized protein</fullName>
    </submittedName>
</protein>
<evidence type="ECO:0000256" key="1">
    <source>
        <dbReference type="SAM" id="Phobius"/>
    </source>
</evidence>
<sequence length="65" mass="7790">MTVKEQNLLKNKTYESEVILDMSLKKWNCDFGYFFYLLIFIPDFDICLRNVFIIMVAFNKSSCTF</sequence>
<keyword evidence="1" id="KW-0812">Transmembrane</keyword>